<dbReference type="PANTHER" id="PTHR47572:SF4">
    <property type="entry name" value="LACTONASE DRP35"/>
    <property type="match status" value="1"/>
</dbReference>
<dbReference type="InterPro" id="IPR011042">
    <property type="entry name" value="6-blade_b-propeller_TolB-like"/>
</dbReference>
<protein>
    <submittedName>
        <fullName evidence="4">SMP-30/gluconolactonase/LRE family protein</fullName>
    </submittedName>
</protein>
<dbReference type="InterPro" id="IPR051262">
    <property type="entry name" value="SMP-30/CGR1_Lactonase"/>
</dbReference>
<evidence type="ECO:0000256" key="1">
    <source>
        <dbReference type="ARBA" id="ARBA00022801"/>
    </source>
</evidence>
<feature type="domain" description="SMP-30/Gluconolactonase/LRE-like region" evidence="3">
    <location>
        <begin position="55"/>
        <end position="310"/>
    </location>
</feature>
<dbReference type="InterPro" id="IPR013658">
    <property type="entry name" value="SGL"/>
</dbReference>
<sequence>MTMKLKASVTALAAIGAAFITVAAAHAQEAVTPAIAGVVNAGTKIELIKDGFKGTEGPIAAPDGSVLFTENQNDTIIRIAPDGSTSVYRSGANGSNALAFAPNGDLVTVQTLDARVGVIQPQGNVRTLAAKVDGGLGFGRPNDLVVDKKGNVYFTDSGANANANPKPDLSKIAKPAVYRISPEFAIERLANDITRPNGIQLSPDEKVLYVANTAGEHVLAYDIAANGKLGAKREFAKLEGFRQTDNGTSSGPTSGADGLAVDAEGRLYVASNAGIQVFTPKGEALGVIALPKRPQNLAFAGPDKKTLYVVGSGSAWRFPVLTAGYAGRAK</sequence>
<keyword evidence="1" id="KW-0378">Hydrolase</keyword>
<dbReference type="AlphaFoldDB" id="A0A6C2CDL1"/>
<comment type="caution">
    <text evidence="4">The sequence shown here is derived from an EMBL/GenBank/DDBJ whole genome shotgun (WGS) entry which is preliminary data.</text>
</comment>
<feature type="chain" id="PRO_5025515838" evidence="2">
    <location>
        <begin position="28"/>
        <end position="330"/>
    </location>
</feature>
<dbReference type="PANTHER" id="PTHR47572">
    <property type="entry name" value="LIPOPROTEIN-RELATED"/>
    <property type="match status" value="1"/>
</dbReference>
<dbReference type="Pfam" id="PF08450">
    <property type="entry name" value="SGL"/>
    <property type="match status" value="1"/>
</dbReference>
<dbReference type="EMBL" id="SDKK01000035">
    <property type="protein sequence ID" value="TYC52028.1"/>
    <property type="molecule type" value="Genomic_DNA"/>
</dbReference>
<organism evidence="4 5">
    <name type="scientific">Zoogloea oleivorans</name>
    <dbReference type="NCBI Taxonomy" id="1552750"/>
    <lineage>
        <taxon>Bacteria</taxon>
        <taxon>Pseudomonadati</taxon>
        <taxon>Pseudomonadota</taxon>
        <taxon>Betaproteobacteria</taxon>
        <taxon>Rhodocyclales</taxon>
        <taxon>Zoogloeaceae</taxon>
        <taxon>Zoogloea</taxon>
    </lineage>
</organism>
<dbReference type="GO" id="GO:0016787">
    <property type="term" value="F:hydrolase activity"/>
    <property type="evidence" value="ECO:0007669"/>
    <property type="project" value="UniProtKB-KW"/>
</dbReference>
<keyword evidence="5" id="KW-1185">Reference proteome</keyword>
<evidence type="ECO:0000313" key="4">
    <source>
        <dbReference type="EMBL" id="TYC52028.1"/>
    </source>
</evidence>
<proteinExistence type="predicted"/>
<evidence type="ECO:0000313" key="5">
    <source>
        <dbReference type="Proteomes" id="UP000389128"/>
    </source>
</evidence>
<gene>
    <name evidence="4" type="ORF">ETQ85_23325</name>
</gene>
<name>A0A6C2CDL1_9RHOO</name>
<dbReference type="Proteomes" id="UP000389128">
    <property type="component" value="Unassembled WGS sequence"/>
</dbReference>
<dbReference type="OrthoDB" id="502821at2"/>
<accession>A0A6C2CDL1</accession>
<keyword evidence="2" id="KW-0732">Signal</keyword>
<evidence type="ECO:0000259" key="3">
    <source>
        <dbReference type="Pfam" id="PF08450"/>
    </source>
</evidence>
<dbReference type="SUPFAM" id="SSF63829">
    <property type="entry name" value="Calcium-dependent phosphotriesterase"/>
    <property type="match status" value="1"/>
</dbReference>
<feature type="signal peptide" evidence="2">
    <location>
        <begin position="1"/>
        <end position="27"/>
    </location>
</feature>
<evidence type="ECO:0000256" key="2">
    <source>
        <dbReference type="SAM" id="SignalP"/>
    </source>
</evidence>
<dbReference type="Gene3D" id="2.120.10.30">
    <property type="entry name" value="TolB, C-terminal domain"/>
    <property type="match status" value="1"/>
</dbReference>
<reference evidence="4 5" key="1">
    <citation type="submission" date="2019-01" db="EMBL/GenBank/DDBJ databases">
        <title>Zoogloea oleivorans genome sequencing and assembly.</title>
        <authorList>
            <person name="Tancsics A."/>
            <person name="Farkas M."/>
            <person name="Kriszt B."/>
            <person name="Maroti G."/>
            <person name="Horvath B."/>
        </authorList>
    </citation>
    <scope>NUCLEOTIDE SEQUENCE [LARGE SCALE GENOMIC DNA]</scope>
    <source>
        <strain evidence="4 5">Buc</strain>
    </source>
</reference>